<organism evidence="1 2">
    <name type="scientific">Protopolystoma xenopodis</name>
    <dbReference type="NCBI Taxonomy" id="117903"/>
    <lineage>
        <taxon>Eukaryota</taxon>
        <taxon>Metazoa</taxon>
        <taxon>Spiralia</taxon>
        <taxon>Lophotrochozoa</taxon>
        <taxon>Platyhelminthes</taxon>
        <taxon>Monogenea</taxon>
        <taxon>Polyopisthocotylea</taxon>
        <taxon>Polystomatidea</taxon>
        <taxon>Polystomatidae</taxon>
        <taxon>Protopolystoma</taxon>
    </lineage>
</organism>
<dbReference type="Proteomes" id="UP000784294">
    <property type="component" value="Unassembled WGS sequence"/>
</dbReference>
<name>A0A3S5AN51_9PLAT</name>
<reference evidence="1" key="1">
    <citation type="submission" date="2018-11" db="EMBL/GenBank/DDBJ databases">
        <authorList>
            <consortium name="Pathogen Informatics"/>
        </authorList>
    </citation>
    <scope>NUCLEOTIDE SEQUENCE</scope>
</reference>
<dbReference type="AlphaFoldDB" id="A0A3S5AN51"/>
<keyword evidence="2" id="KW-1185">Reference proteome</keyword>
<proteinExistence type="predicted"/>
<protein>
    <submittedName>
        <fullName evidence="1">Uncharacterized protein</fullName>
    </submittedName>
</protein>
<comment type="caution">
    <text evidence="1">The sequence shown here is derived from an EMBL/GenBank/DDBJ whole genome shotgun (WGS) entry which is preliminary data.</text>
</comment>
<dbReference type="EMBL" id="CAAALY010066964">
    <property type="protein sequence ID" value="VEL24294.1"/>
    <property type="molecule type" value="Genomic_DNA"/>
</dbReference>
<evidence type="ECO:0000313" key="2">
    <source>
        <dbReference type="Proteomes" id="UP000784294"/>
    </source>
</evidence>
<sequence>MRSAAADPLLESRSLAIISLGLATYIELFHLMNRRPSSNDYNDCHSAYASASTISKVTADAHITNISKGTLETSTITTSDFTSPVSKNSQSTGPIYSDVPLDSDARAVPQSIDLLSNSLILLLACVRSTQSQLGHLAVIQLRMLAEMAGLLVKVTPQLPLLVLQASFIPTFIQP</sequence>
<gene>
    <name evidence="1" type="ORF">PXEA_LOCUS17734</name>
</gene>
<accession>A0A3S5AN51</accession>
<evidence type="ECO:0000313" key="1">
    <source>
        <dbReference type="EMBL" id="VEL24294.1"/>
    </source>
</evidence>